<accession>A0A3E5B2A6</accession>
<evidence type="ECO:0000313" key="2">
    <source>
        <dbReference type="Proteomes" id="UP000260983"/>
    </source>
</evidence>
<proteinExistence type="predicted"/>
<name>A0A3E5B2A6_9BACE</name>
<protein>
    <submittedName>
        <fullName evidence="1">Uncharacterized protein</fullName>
    </submittedName>
</protein>
<dbReference type="AlphaFoldDB" id="A0A3E5B2A6"/>
<gene>
    <name evidence="1" type="ORF">DXB65_20275</name>
</gene>
<dbReference type="RefSeq" id="WP_117725351.1">
    <property type="nucleotide sequence ID" value="NZ_CAUGNI010000004.1"/>
</dbReference>
<dbReference type="Proteomes" id="UP000260983">
    <property type="component" value="Unassembled WGS sequence"/>
</dbReference>
<sequence length="203" mass="23147">MTQIKRLLEAGVFATIILCCATSCSNDDNYDGSYTFDYIEWAMLADDQMTEDVIELAPETYENASNSTIYVTNNPVMDFKETSQFYYDSPEYFQLLNQIPSEVCFPTGNISFSDFRHLVGGSTVPFSLEEYAHAPYDYVSETTSVPPHCIFYYKASVIMRTVNATYRAYFTGNDSGKQVMITGKWKGVFYKDDKSIINIKEIE</sequence>
<dbReference type="Gene3D" id="2.170.15.10">
    <property type="entry name" value="Proaerolysin, chain A, domain 3"/>
    <property type="match status" value="1"/>
</dbReference>
<evidence type="ECO:0000313" key="1">
    <source>
        <dbReference type="EMBL" id="RGN31633.1"/>
    </source>
</evidence>
<comment type="caution">
    <text evidence="1">The sequence shown here is derived from an EMBL/GenBank/DDBJ whole genome shotgun (WGS) entry which is preliminary data.</text>
</comment>
<dbReference type="EMBL" id="QSUL01000017">
    <property type="protein sequence ID" value="RGN31633.1"/>
    <property type="molecule type" value="Genomic_DNA"/>
</dbReference>
<organism evidence="1 2">
    <name type="scientific">Bacteroides oleiciplenus</name>
    <dbReference type="NCBI Taxonomy" id="626931"/>
    <lineage>
        <taxon>Bacteria</taxon>
        <taxon>Pseudomonadati</taxon>
        <taxon>Bacteroidota</taxon>
        <taxon>Bacteroidia</taxon>
        <taxon>Bacteroidales</taxon>
        <taxon>Bacteroidaceae</taxon>
        <taxon>Bacteroides</taxon>
    </lineage>
</organism>
<reference evidence="1 2" key="1">
    <citation type="submission" date="2018-08" db="EMBL/GenBank/DDBJ databases">
        <title>A genome reference for cultivated species of the human gut microbiota.</title>
        <authorList>
            <person name="Zou Y."/>
            <person name="Xue W."/>
            <person name="Luo G."/>
        </authorList>
    </citation>
    <scope>NUCLEOTIDE SEQUENCE [LARGE SCALE GENOMIC DNA]</scope>
    <source>
        <strain evidence="1 2">OM05-15BH</strain>
    </source>
</reference>